<evidence type="ECO:0000259" key="1">
    <source>
        <dbReference type="PROSITE" id="PS50125"/>
    </source>
</evidence>
<name>A0A1P8K8H8_9BURK</name>
<evidence type="ECO:0000313" key="3">
    <source>
        <dbReference type="Proteomes" id="UP000186110"/>
    </source>
</evidence>
<dbReference type="Pfam" id="PF00211">
    <property type="entry name" value="Guanylate_cyc"/>
    <property type="match status" value="1"/>
</dbReference>
<accession>A0A1P8K8H8</accession>
<dbReference type="eggNOG" id="COG2114">
    <property type="taxonomic scope" value="Bacteria"/>
</dbReference>
<dbReference type="Proteomes" id="UP000186110">
    <property type="component" value="Chromosome"/>
</dbReference>
<dbReference type="PANTHER" id="PTHR43081:SF1">
    <property type="entry name" value="ADENYLATE CYCLASE, TERMINAL-DIFFERENTIATION SPECIFIC"/>
    <property type="match status" value="1"/>
</dbReference>
<dbReference type="RefSeq" id="WP_076069475.1">
    <property type="nucleotide sequence ID" value="NZ_CP019239.1"/>
</dbReference>
<dbReference type="KEGG" id="rsb:RS694_06915"/>
<sequence length="199" mass="21547">MTDADELAELLAQRRRAGTDRAATDAAIFARFGRTQAVMFTDLVGFSRLVEAFGILHFLQLIQESEALFLPLITAHHGLCLKREGDSLMAVFDQPRDALACAAAMVAATDAANPGRVPEERIAVCIGLGYGTVLRVGDHEVWGAEVNAASKLGEEMAHGGEILVTDLFHATMPDRTWAPHGTLFDTRPVYKLLNETASL</sequence>
<dbReference type="InterPro" id="IPR001054">
    <property type="entry name" value="A/G_cyclase"/>
</dbReference>
<protein>
    <recommendedName>
        <fullName evidence="1">Guanylate cyclase domain-containing protein</fullName>
    </recommendedName>
</protein>
<reference evidence="2 3" key="1">
    <citation type="submission" date="2017-01" db="EMBL/GenBank/DDBJ databases">
        <authorList>
            <person name="Mah S.A."/>
            <person name="Swanson W.J."/>
            <person name="Moy G.W."/>
            <person name="Vacquier V.D."/>
        </authorList>
    </citation>
    <scope>NUCLEOTIDE SEQUENCE [LARGE SCALE GENOMIC DNA]</scope>
    <source>
        <strain evidence="2 3">DSM 22694</strain>
    </source>
</reference>
<dbReference type="InterPro" id="IPR029787">
    <property type="entry name" value="Nucleotide_cyclase"/>
</dbReference>
<dbReference type="InterPro" id="IPR050697">
    <property type="entry name" value="Adenylyl/Guanylyl_Cyclase_3/4"/>
</dbReference>
<proteinExistence type="predicted"/>
<evidence type="ECO:0000313" key="2">
    <source>
        <dbReference type="EMBL" id="APW42295.1"/>
    </source>
</evidence>
<organism evidence="2 3">
    <name type="scientific">Rhodoferax saidenbachensis</name>
    <dbReference type="NCBI Taxonomy" id="1484693"/>
    <lineage>
        <taxon>Bacteria</taxon>
        <taxon>Pseudomonadati</taxon>
        <taxon>Pseudomonadota</taxon>
        <taxon>Betaproteobacteria</taxon>
        <taxon>Burkholderiales</taxon>
        <taxon>Comamonadaceae</taxon>
        <taxon>Rhodoferax</taxon>
    </lineage>
</organism>
<dbReference type="SUPFAM" id="SSF55073">
    <property type="entry name" value="Nucleotide cyclase"/>
    <property type="match status" value="1"/>
</dbReference>
<dbReference type="EMBL" id="CP019239">
    <property type="protein sequence ID" value="APW42295.1"/>
    <property type="molecule type" value="Genomic_DNA"/>
</dbReference>
<dbReference type="CDD" id="cd07302">
    <property type="entry name" value="CHD"/>
    <property type="match status" value="1"/>
</dbReference>
<dbReference type="GO" id="GO:0009190">
    <property type="term" value="P:cyclic nucleotide biosynthetic process"/>
    <property type="evidence" value="ECO:0007669"/>
    <property type="project" value="InterPro"/>
</dbReference>
<feature type="domain" description="Guanylate cyclase" evidence="1">
    <location>
        <begin position="37"/>
        <end position="153"/>
    </location>
</feature>
<dbReference type="GO" id="GO:0035556">
    <property type="term" value="P:intracellular signal transduction"/>
    <property type="evidence" value="ECO:0007669"/>
    <property type="project" value="InterPro"/>
</dbReference>
<dbReference type="PROSITE" id="PS50125">
    <property type="entry name" value="GUANYLATE_CYCLASE_2"/>
    <property type="match status" value="1"/>
</dbReference>
<keyword evidence="3" id="KW-1185">Reference proteome</keyword>
<gene>
    <name evidence="2" type="ORF">RS694_06915</name>
</gene>
<dbReference type="STRING" id="1484693.RS694_06915"/>
<dbReference type="PANTHER" id="PTHR43081">
    <property type="entry name" value="ADENYLATE CYCLASE, TERMINAL-DIFFERENTIATION SPECIFIC-RELATED"/>
    <property type="match status" value="1"/>
</dbReference>
<dbReference type="GO" id="GO:0004016">
    <property type="term" value="F:adenylate cyclase activity"/>
    <property type="evidence" value="ECO:0007669"/>
    <property type="project" value="UniProtKB-ARBA"/>
</dbReference>
<dbReference type="Gene3D" id="3.30.70.1230">
    <property type="entry name" value="Nucleotide cyclase"/>
    <property type="match status" value="1"/>
</dbReference>
<dbReference type="AlphaFoldDB" id="A0A1P8K8H8"/>